<protein>
    <recommendedName>
        <fullName evidence="2">Rad21/Rec8-like protein C-terminal eukaryotic domain-containing protein</fullName>
    </recommendedName>
</protein>
<gene>
    <name evidence="3" type="ORF">UPYG_G00154070</name>
</gene>
<keyword evidence="4" id="KW-1185">Reference proteome</keyword>
<proteinExistence type="predicted"/>
<evidence type="ECO:0000313" key="4">
    <source>
        <dbReference type="Proteomes" id="UP001557470"/>
    </source>
</evidence>
<feature type="region of interest" description="Disordered" evidence="1">
    <location>
        <begin position="145"/>
        <end position="186"/>
    </location>
</feature>
<reference evidence="3 4" key="1">
    <citation type="submission" date="2024-06" db="EMBL/GenBank/DDBJ databases">
        <authorList>
            <person name="Pan Q."/>
            <person name="Wen M."/>
            <person name="Jouanno E."/>
            <person name="Zahm M."/>
            <person name="Klopp C."/>
            <person name="Cabau C."/>
            <person name="Louis A."/>
            <person name="Berthelot C."/>
            <person name="Parey E."/>
            <person name="Roest Crollius H."/>
            <person name="Montfort J."/>
            <person name="Robinson-Rechavi M."/>
            <person name="Bouchez O."/>
            <person name="Lampietro C."/>
            <person name="Lopez Roques C."/>
            <person name="Donnadieu C."/>
            <person name="Postlethwait J."/>
            <person name="Bobe J."/>
            <person name="Verreycken H."/>
            <person name="Guiguen Y."/>
        </authorList>
    </citation>
    <scope>NUCLEOTIDE SEQUENCE [LARGE SCALE GENOMIC DNA]</scope>
    <source>
        <strain evidence="3">Up_M1</strain>
        <tissue evidence="3">Testis</tissue>
    </source>
</reference>
<dbReference type="InterPro" id="IPR006909">
    <property type="entry name" value="Rad21/Rec8_C_eu"/>
</dbReference>
<feature type="region of interest" description="Disordered" evidence="1">
    <location>
        <begin position="207"/>
        <end position="231"/>
    </location>
</feature>
<comment type="caution">
    <text evidence="3">The sequence shown here is derived from an EMBL/GenBank/DDBJ whole genome shotgun (WGS) entry which is preliminary data.</text>
</comment>
<feature type="compositionally biased region" description="Basic and acidic residues" evidence="1">
    <location>
        <begin position="157"/>
        <end position="182"/>
    </location>
</feature>
<feature type="domain" description="Rad21/Rec8-like protein C-terminal eukaryotic" evidence="2">
    <location>
        <begin position="262"/>
        <end position="314"/>
    </location>
</feature>
<evidence type="ECO:0000313" key="3">
    <source>
        <dbReference type="EMBL" id="KAL0985205.1"/>
    </source>
</evidence>
<sequence>MPAPTTLSSEDPTLLPDEHTVLPMEKPAALPEESTPVAVRLPTVPGRLRESSALQDITPPAKRPRRRQLVFFDKETQITQEALQQQIDNTLSWTRPLVVVSDPSKRSISAIQLLGNPCTNLPLELVSLWKQVAVVRAVTGSALQVGRRVTDSEEERESAKEAVVEREMEEELGSKEVPRELAESGLSQPDVSSYSLLLLESSDKDVSREISQSQTPESRESPVPKSGSKLMDIPEDRVAEEVPLADLSADLMDQVADLLEINEGVLFHSLLPPLALRRTVTHSFWTLLEMVTARKLIVHQAEAYGDILISPGPNYEGNMSL</sequence>
<dbReference type="AlphaFoldDB" id="A0ABD0WXQ2"/>
<dbReference type="Pfam" id="PF04824">
    <property type="entry name" value="Rad21_Rec8"/>
    <property type="match status" value="1"/>
</dbReference>
<evidence type="ECO:0000259" key="2">
    <source>
        <dbReference type="Pfam" id="PF04824"/>
    </source>
</evidence>
<name>A0ABD0WXQ2_UMBPY</name>
<evidence type="ECO:0000256" key="1">
    <source>
        <dbReference type="SAM" id="MobiDB-lite"/>
    </source>
</evidence>
<dbReference type="PANTHER" id="PTHR12585">
    <property type="entry name" value="SCC1 / RAD21 FAMILY MEMBER"/>
    <property type="match status" value="1"/>
</dbReference>
<accession>A0ABD0WXQ2</accession>
<dbReference type="Proteomes" id="UP001557470">
    <property type="component" value="Unassembled WGS sequence"/>
</dbReference>
<dbReference type="CDD" id="cd21794">
    <property type="entry name" value="Rad21_Rec8_M_Rec8"/>
    <property type="match status" value="1"/>
</dbReference>
<organism evidence="3 4">
    <name type="scientific">Umbra pygmaea</name>
    <name type="common">Eastern mudminnow</name>
    <dbReference type="NCBI Taxonomy" id="75934"/>
    <lineage>
        <taxon>Eukaryota</taxon>
        <taxon>Metazoa</taxon>
        <taxon>Chordata</taxon>
        <taxon>Craniata</taxon>
        <taxon>Vertebrata</taxon>
        <taxon>Euteleostomi</taxon>
        <taxon>Actinopterygii</taxon>
        <taxon>Neopterygii</taxon>
        <taxon>Teleostei</taxon>
        <taxon>Protacanthopterygii</taxon>
        <taxon>Esociformes</taxon>
        <taxon>Umbridae</taxon>
        <taxon>Umbra</taxon>
    </lineage>
</organism>
<dbReference type="InterPro" id="IPR039781">
    <property type="entry name" value="Rad21/Rec8-like"/>
</dbReference>
<dbReference type="EMBL" id="JAGEUA010000004">
    <property type="protein sequence ID" value="KAL0985205.1"/>
    <property type="molecule type" value="Genomic_DNA"/>
</dbReference>
<dbReference type="PANTHER" id="PTHR12585:SF27">
    <property type="entry name" value="MEIOTIC RECOMBINATION PROTEIN REC8 HOMOLOG"/>
    <property type="match status" value="1"/>
</dbReference>